<proteinExistence type="predicted"/>
<dbReference type="InterPro" id="IPR007889">
    <property type="entry name" value="HTH_Psq"/>
</dbReference>
<dbReference type="EnsemblMetazoa" id="CLYHEMT022595.1">
    <property type="protein sequence ID" value="CLYHEMP022595.1"/>
    <property type="gene ID" value="CLYHEMG022595"/>
</dbReference>
<accession>A0A7M5XFV7</accession>
<feature type="domain" description="DDE-1" evidence="2">
    <location>
        <begin position="675"/>
        <end position="839"/>
    </location>
</feature>
<evidence type="ECO:0000313" key="4">
    <source>
        <dbReference type="EnsemblMetazoa" id="CLYHEMP022595.1"/>
    </source>
</evidence>
<dbReference type="PANTHER" id="PTHR19303:SF74">
    <property type="entry name" value="POGO TRANSPOSABLE ELEMENT WITH KRAB DOMAIN"/>
    <property type="match status" value="1"/>
</dbReference>
<dbReference type="Pfam" id="PF05225">
    <property type="entry name" value="HTH_psq"/>
    <property type="match status" value="1"/>
</dbReference>
<dbReference type="Gene3D" id="3.30.420.10">
    <property type="entry name" value="Ribonuclease H-like superfamily/Ribonuclease H"/>
    <property type="match status" value="1"/>
</dbReference>
<evidence type="ECO:0000256" key="1">
    <source>
        <dbReference type="SAM" id="MobiDB-lite"/>
    </source>
</evidence>
<dbReference type="GO" id="GO:0005634">
    <property type="term" value="C:nucleus"/>
    <property type="evidence" value="ECO:0007669"/>
    <property type="project" value="TreeGrafter"/>
</dbReference>
<dbReference type="PANTHER" id="PTHR19303">
    <property type="entry name" value="TRANSPOSON"/>
    <property type="match status" value="1"/>
</dbReference>
<dbReference type="Gene3D" id="1.10.10.60">
    <property type="entry name" value="Homeodomain-like"/>
    <property type="match status" value="1"/>
</dbReference>
<evidence type="ECO:0000259" key="2">
    <source>
        <dbReference type="Pfam" id="PF03184"/>
    </source>
</evidence>
<evidence type="ECO:0000259" key="3">
    <source>
        <dbReference type="Pfam" id="PF05225"/>
    </source>
</evidence>
<dbReference type="Proteomes" id="UP000594262">
    <property type="component" value="Unplaced"/>
</dbReference>
<feature type="region of interest" description="Disordered" evidence="1">
    <location>
        <begin position="264"/>
        <end position="288"/>
    </location>
</feature>
<dbReference type="Pfam" id="PF03184">
    <property type="entry name" value="DDE_1"/>
    <property type="match status" value="1"/>
</dbReference>
<name>A0A7M5XFV7_9CNID</name>
<dbReference type="InterPro" id="IPR050863">
    <property type="entry name" value="CenT-Element_Derived"/>
</dbReference>
<dbReference type="AlphaFoldDB" id="A0A7M5XFV7"/>
<dbReference type="GO" id="GO:0003677">
    <property type="term" value="F:DNA binding"/>
    <property type="evidence" value="ECO:0007669"/>
    <property type="project" value="InterPro"/>
</dbReference>
<protein>
    <recommendedName>
        <fullName evidence="6">HTH psq-type domain-containing protein</fullName>
    </recommendedName>
</protein>
<dbReference type="OrthoDB" id="5954031at2759"/>
<dbReference type="InterPro" id="IPR009057">
    <property type="entry name" value="Homeodomain-like_sf"/>
</dbReference>
<dbReference type="InterPro" id="IPR036397">
    <property type="entry name" value="RNaseH_sf"/>
</dbReference>
<evidence type="ECO:0000313" key="5">
    <source>
        <dbReference type="Proteomes" id="UP000594262"/>
    </source>
</evidence>
<organism evidence="4 5">
    <name type="scientific">Clytia hemisphaerica</name>
    <dbReference type="NCBI Taxonomy" id="252671"/>
    <lineage>
        <taxon>Eukaryota</taxon>
        <taxon>Metazoa</taxon>
        <taxon>Cnidaria</taxon>
        <taxon>Hydrozoa</taxon>
        <taxon>Hydroidolina</taxon>
        <taxon>Leptothecata</taxon>
        <taxon>Obeliida</taxon>
        <taxon>Clytiidae</taxon>
        <taxon>Clytia</taxon>
    </lineage>
</organism>
<dbReference type="InterPro" id="IPR004875">
    <property type="entry name" value="DDE_SF_endonuclease_dom"/>
</dbReference>
<feature type="domain" description="HTH psq-type" evidence="3">
    <location>
        <begin position="493"/>
        <end position="531"/>
    </location>
</feature>
<dbReference type="SUPFAM" id="SSF46689">
    <property type="entry name" value="Homeodomain-like"/>
    <property type="match status" value="1"/>
</dbReference>
<sequence>MAIPPTSATGSFDIPLTSTTGSVTIPPTSATVSVTIPQTSATGSVAIQPTSTTGSVAMPPTSTTSSVAIPLTSTTGSVAIPAFTLSLLRNGSLFTFYKKAIPSASATGSVAITPTSTTGSVTIPPTSTTGSVAIPPTNATVSVTIPPTSATGSVAIPPTSTTGSVTILPTSAPFSVVIPPTSTTGSVAIPPTSATFSVSIPSTRATGSVAIPPTSTTGSVVIPPTSTNGSVAIPPTSATVSVTIPPTSATGSVVIPPTSTNGSVAIPPTSTNGSVAIPPTSTTGSVTIPPTSATGSVAISLKSLLRSVAIPPTSATGSVVILPTSTNGSVAIPPTSTTGSFDIPPTSTNGSVFISLRSLLGSVAIPPTSATGSVAIPPTSTTGSVAIPPTSTTGSVAIPPSSATGSVAIPLMSTTGSVAISLKSLLRSVAISPTSATGSVAIPPTSTTGSAMNFKIPSLTKLFTIGPSFSHRNPDSVDEIPKKAYKTFPENVMQHAIQACINKELGIKEAARVYNLPKSTLHRRVTGLTQSSQPGRRTILTKREEARFTTGLNAMARWHMPYGKTQLQLMVKRYLDKSGQNLLFLKDNLPGDGWARGFIRRNKIKQTKVKSARFAVTNKDLKDYYKEVTDSLKDIPPSHIFNYGETNLTDLGKEVVLVRRVASKRIEKCVEHSKQSYSIMYCGNAIGQYLPPMIVYKAETSCPEWEQNGVEGAQYDATDTGWFDMVTFETWFHKVLLPNIKGNENSCIIGDNLPSHLSLEVIEECERRNISFILLPPNSTHLTQPLDVAVFKGLETKWRDAVNEWRKTAPPGNIPKAEFPALVKKVHDQLEPDTLISGFRLCGIHPLDATPLLRKVPSSEDVEQREKEIFGTVFMEQVLEVRDEMVATGMKKRSPPRKRKRKR</sequence>
<evidence type="ECO:0008006" key="6">
    <source>
        <dbReference type="Google" id="ProtNLM"/>
    </source>
</evidence>
<reference evidence="4" key="1">
    <citation type="submission" date="2021-01" db="UniProtKB">
        <authorList>
            <consortium name="EnsemblMetazoa"/>
        </authorList>
    </citation>
    <scope>IDENTIFICATION</scope>
</reference>
<keyword evidence="5" id="KW-1185">Reference proteome</keyword>